<proteinExistence type="predicted"/>
<comment type="caution">
    <text evidence="1">The sequence shown here is derived from an EMBL/GenBank/DDBJ whole genome shotgun (WGS) entry which is preliminary data.</text>
</comment>
<reference evidence="1 2" key="1">
    <citation type="submission" date="2016-05" db="EMBL/GenBank/DDBJ databases">
        <authorList>
            <person name="Lavstsen T."/>
            <person name="Jespersen J.S."/>
        </authorList>
    </citation>
    <scope>NUCLEOTIDE SEQUENCE [LARGE SCALE GENOMIC DNA]</scope>
    <source>
        <strain evidence="1 2">KCJ1736</strain>
    </source>
</reference>
<dbReference type="EMBL" id="LXPS01000041">
    <property type="protein sequence ID" value="OAE36371.1"/>
    <property type="molecule type" value="Genomic_DNA"/>
</dbReference>
<protein>
    <submittedName>
        <fullName evidence="1">Uncharacterized protein</fullName>
    </submittedName>
</protein>
<sequence length="72" mass="8226">MMTCLGALLTVSGNRSCDYVVLDVFQHIKMIYNQNAKHIRNRMPPPVEFEKRENIQPEGGPKLGLINEERAL</sequence>
<dbReference type="AlphaFoldDB" id="A0A176WUV0"/>
<accession>A0A176WUV0</accession>
<dbReference type="Proteomes" id="UP000077098">
    <property type="component" value="Unassembled WGS sequence"/>
</dbReference>
<organism evidence="1 2">
    <name type="scientific">Agrobacterium tumefaciens</name>
    <dbReference type="NCBI Taxonomy" id="358"/>
    <lineage>
        <taxon>Bacteria</taxon>
        <taxon>Pseudomonadati</taxon>
        <taxon>Pseudomonadota</taxon>
        <taxon>Alphaproteobacteria</taxon>
        <taxon>Hyphomicrobiales</taxon>
        <taxon>Rhizobiaceae</taxon>
        <taxon>Rhizobium/Agrobacterium group</taxon>
        <taxon>Agrobacterium</taxon>
        <taxon>Agrobacterium tumefaciens complex</taxon>
    </lineage>
</organism>
<gene>
    <name evidence="1" type="ORF">A7J57_07385</name>
</gene>
<evidence type="ECO:0000313" key="1">
    <source>
        <dbReference type="EMBL" id="OAE36371.1"/>
    </source>
</evidence>
<name>A0A176WUV0_AGRTU</name>
<evidence type="ECO:0000313" key="2">
    <source>
        <dbReference type="Proteomes" id="UP000077098"/>
    </source>
</evidence>